<dbReference type="Proteomes" id="UP000326870">
    <property type="component" value="Segment"/>
</dbReference>
<dbReference type="KEGG" id="vg:60324507"/>
<dbReference type="GeneID" id="60324507"/>
<reference evidence="1 2" key="1">
    <citation type="submission" date="2019-07" db="EMBL/GenBank/DDBJ databases">
        <authorList>
            <person name="Divens A.M."/>
            <person name="Garlena R.A."/>
            <person name="Russell D.A."/>
            <person name="Pope W.H."/>
            <person name="Jacobs-Sera D."/>
            <person name="Hatfull G.F."/>
        </authorList>
    </citation>
    <scope>NUCLEOTIDE SEQUENCE [LARGE SCALE GENOMIC DNA]</scope>
</reference>
<evidence type="ECO:0000313" key="2">
    <source>
        <dbReference type="Proteomes" id="UP000326870"/>
    </source>
</evidence>
<keyword evidence="2" id="KW-1185">Reference proteome</keyword>
<protein>
    <submittedName>
        <fullName evidence="1">Uncharacterized protein</fullName>
    </submittedName>
</protein>
<dbReference type="RefSeq" id="YP_009953043.1">
    <property type="nucleotide sequence ID" value="NC_051618.1"/>
</dbReference>
<evidence type="ECO:0000313" key="1">
    <source>
        <dbReference type="EMBL" id="QFG14099.1"/>
    </source>
</evidence>
<name>A0A5J6TW07_9CAUD</name>
<gene>
    <name evidence="1" type="primary">55</name>
    <name evidence="1" type="ORF">PBI_CURIOSIUM_55</name>
</gene>
<accession>A0A5J6TW07</accession>
<proteinExistence type="predicted"/>
<organism evidence="1 2">
    <name type="scientific">Mycobacterium phage Curiosium</name>
    <dbReference type="NCBI Taxonomy" id="2599859"/>
    <lineage>
        <taxon>Viruses</taxon>
        <taxon>Duplodnaviria</taxon>
        <taxon>Heunggongvirae</taxon>
        <taxon>Uroviricota</taxon>
        <taxon>Caudoviricetes</taxon>
        <taxon>Weiservirinae</taxon>
        <taxon>Anayavirus</taxon>
        <taxon>Anayavirus curiosium</taxon>
    </lineage>
</organism>
<sequence length="74" mass="8299">MSMFAPCSSRHRKGCSRFHADLVQGYRLARHAQEIEFEPILSDAGEYELARANGFRVITFRDWLLGVKGSGLAA</sequence>
<dbReference type="EMBL" id="MN234226">
    <property type="protein sequence ID" value="QFG14099.1"/>
    <property type="molecule type" value="Genomic_DNA"/>
</dbReference>